<keyword evidence="5" id="KW-0548">Nucleotidyltransferase</keyword>
<feature type="compositionally biased region" description="Basic residues" evidence="2">
    <location>
        <begin position="474"/>
        <end position="485"/>
    </location>
</feature>
<name>A0A8T1ZIX5_ARASU</name>
<keyword evidence="1" id="KW-0479">Metal-binding</keyword>
<dbReference type="InterPro" id="IPR026960">
    <property type="entry name" value="RVT-Znf"/>
</dbReference>
<dbReference type="Pfam" id="PF00078">
    <property type="entry name" value="RVT_1"/>
    <property type="match status" value="1"/>
</dbReference>
<dbReference type="GO" id="GO:0008270">
    <property type="term" value="F:zinc ion binding"/>
    <property type="evidence" value="ECO:0007669"/>
    <property type="project" value="UniProtKB-KW"/>
</dbReference>
<evidence type="ECO:0000256" key="1">
    <source>
        <dbReference type="PROSITE-ProRule" id="PRU00047"/>
    </source>
</evidence>
<evidence type="ECO:0000259" key="4">
    <source>
        <dbReference type="PROSITE" id="PS50878"/>
    </source>
</evidence>
<dbReference type="PANTHER" id="PTHR33116:SF80">
    <property type="entry name" value="REVERSE TRANSCRIPTASE ZINC-BINDING DOMAIN-CONTAINING PROTEIN"/>
    <property type="match status" value="1"/>
</dbReference>
<dbReference type="Pfam" id="PF13966">
    <property type="entry name" value="zf-RVT"/>
    <property type="match status" value="1"/>
</dbReference>
<proteinExistence type="predicted"/>
<feature type="region of interest" description="Disordered" evidence="2">
    <location>
        <begin position="517"/>
        <end position="541"/>
    </location>
</feature>
<feature type="region of interest" description="Disordered" evidence="2">
    <location>
        <begin position="166"/>
        <end position="187"/>
    </location>
</feature>
<dbReference type="PANTHER" id="PTHR33116">
    <property type="entry name" value="REVERSE TRANSCRIPTASE ZINC-BINDING DOMAIN-CONTAINING PROTEIN-RELATED-RELATED"/>
    <property type="match status" value="1"/>
</dbReference>
<protein>
    <submittedName>
        <fullName evidence="5">Reverse transcriptase domain</fullName>
    </submittedName>
</protein>
<sequence>MKKKKARPKGPIPSFSKLARVLATPSSALVAPLRLSDPIVSPSLKLSSVAIDESVLVEMKGILPSLPGNTIAPSIATSSSAPIASSDLVEAKGNLPSLPGIGSATTILQNSVSEISSTVVITNPPGTPASNGTPLSTEPPSAPAILHNSVSENSSTVVITNPLGIPASNGTPMSSTNPSGHGQTSEHTCTKSALPWAMKFKASLRNLKQMSAPTFLDDGTPVVVAPPSVLLKTAEMWKDHLVAQFHGQCPPASRIFSDLNPIWGRYGNITVRVISETASLIFVPSKATREWVSEVSFWQAGNCSCTVYPWSPETGLLELEELQSAPTWAILKNVPPQLYSLDGISVIASGIGEPLHTEKSRLDPINIGATKVKVIIQLDCPLPASVVVKDVQGNSTRVAIEYPRPPPKCLNCGRYGHLLSRCLKPLMKKPQFKKDILVGAKVVTHPTATLPSTIDTASAISQVEAAEVNAPAAKPRRRRRSRSSKRSLSTPPRLGEAPKVGEAFGVGISAVPTSDKLSTHAQAKGKYYKEKPTGMATSGNIQPPQISLSSTVAGLNHFSPEPGESQKGKSKEIPPDFPLPPVLASTLPGWRTDNNYCCSDLGRIWIVWDPSVSVLVFKKTEQLMLCSIKMSLVNRSFVVAFVYGKNTDIERRLLWEDISELSAYPSLIDTPWALVGDFNQIAATNEHFSIIPSSVPLRGMEDFQDCLRDNELEDLPSRGVFYTWSNHQQDNPVIRKLDRALVNGEWLNCFPNSIAVFDPPGDSDHAPCIINLDTQPERSKKTFRYFSFISTHPTFLSAMSAAWDSQILVGSAMFSLGEHLKAAKKCCKELNRQGFGNIQDRTKQALTTLEEVQTELLSAPSDSLFRAEYVARKKWTFFAAALESFYRQKSRIKWLKEGDANTRFFHKMVLAHQAKNLISYLIGENNEKVEDVAQIKEMVVAYYSHLLGTPSNSTEPFSVEKIQSLQPFRCGSDLAAKLIEIPSEEEITSTLFAMPRNKAPGPDGFSSEFFWESWQVVKESTVAAVREFFQTGHLLRKFNTTALTLIPKVPGADQLSMFRPVACCNTVYKIITRLISKRLKLFIPDAVLNNQVGFIKGRFLCENVLLASELVENFHVEGLTTRGCLQIDLSKAYDNVNWDFLINILTAMSLPDVFINWIRVCISSPSYSIAFNGELVGFFQGKKGIRQGDPMSSHLFVLVMDILARSLDKGVVDGLFQPHPKCYAPLVTHLSFADDVLVFFDGSESSIEGILHILEDFEKGSGLGINRQKTALMLDGGNFEHNRLVSERFGLTHGALPVRYLGVPLSSHKIRKQDFQPLIDKINYRFSSWTARHLSFAGRLQLLKSVIYSTISFWASIFILPNQCISKLEQMCNAFLWRGAPNSARGAKISWEVICTSKESGGLGLRRLSSWNTVLALKLIWLLFTAAGSLWVSWVRLHLIGNRSFWTLNPASSGSWVWKKLCKLRSIARPFLVCEVGSGVTAMFWLDNWTGLGPLLDITGPRGPQVTGLPLMSVVRDAVRGTTWWISSSRSRNPIISLLREALPGCESVLECQHDDTYLWKPDHHAPSNRFCTAKTWLALNPPPAIIPWTNSVWFKGSIPKHAFITWVVAWNRLHTRDRLRRWGLAVPAICILCNSQNESRDHLFFECSFSQEIWLHFTQRTNHQPPPQFMTCLLWLKTSSRNKNVALILKLLYQASIYLIWRERNQRIHLATPRTAAVIIKEIKVLVRARLDPLSRDQPTIPPALTLLATWFSIFQ</sequence>
<keyword evidence="1" id="KW-0862">Zinc</keyword>
<dbReference type="GO" id="GO:0003964">
    <property type="term" value="F:RNA-directed DNA polymerase activity"/>
    <property type="evidence" value="ECO:0007669"/>
    <property type="project" value="UniProtKB-KW"/>
</dbReference>
<dbReference type="PROSITE" id="PS50878">
    <property type="entry name" value="RT_POL"/>
    <property type="match status" value="1"/>
</dbReference>
<dbReference type="Pfam" id="PF14111">
    <property type="entry name" value="DUF4283"/>
    <property type="match status" value="1"/>
</dbReference>
<evidence type="ECO:0000259" key="3">
    <source>
        <dbReference type="PROSITE" id="PS50158"/>
    </source>
</evidence>
<feature type="region of interest" description="Disordered" evidence="2">
    <location>
        <begin position="467"/>
        <end position="500"/>
    </location>
</feature>
<keyword evidence="5" id="KW-0695">RNA-directed DNA polymerase</keyword>
<comment type="caution">
    <text evidence="5">The sequence shown here is derived from an EMBL/GenBank/DDBJ whole genome shotgun (WGS) entry which is preliminary data.</text>
</comment>
<dbReference type="OrthoDB" id="1108117at2759"/>
<accession>A0A8T1ZIX5</accession>
<evidence type="ECO:0000313" key="5">
    <source>
        <dbReference type="EMBL" id="KAG7558033.1"/>
    </source>
</evidence>
<feature type="domain" description="CCHC-type" evidence="3">
    <location>
        <begin position="408"/>
        <end position="422"/>
    </location>
</feature>
<keyword evidence="5" id="KW-0808">Transferase</keyword>
<dbReference type="Proteomes" id="UP000694251">
    <property type="component" value="Chromosome 11"/>
</dbReference>
<dbReference type="EMBL" id="JAEFBJ010000011">
    <property type="protein sequence ID" value="KAG7558033.1"/>
    <property type="molecule type" value="Genomic_DNA"/>
</dbReference>
<feature type="domain" description="Reverse transcriptase" evidence="4">
    <location>
        <begin position="1027"/>
        <end position="1305"/>
    </location>
</feature>
<dbReference type="GO" id="GO:0003676">
    <property type="term" value="F:nucleic acid binding"/>
    <property type="evidence" value="ECO:0007669"/>
    <property type="project" value="InterPro"/>
</dbReference>
<dbReference type="InterPro" id="IPR000477">
    <property type="entry name" value="RT_dom"/>
</dbReference>
<dbReference type="PROSITE" id="PS50158">
    <property type="entry name" value="ZF_CCHC"/>
    <property type="match status" value="1"/>
</dbReference>
<feature type="compositionally biased region" description="Polar residues" evidence="2">
    <location>
        <begin position="168"/>
        <end position="187"/>
    </location>
</feature>
<keyword evidence="1" id="KW-0863">Zinc-finger</keyword>
<evidence type="ECO:0000256" key="2">
    <source>
        <dbReference type="SAM" id="MobiDB-lite"/>
    </source>
</evidence>
<gene>
    <name evidence="5" type="ORF">ISN44_As11g039510</name>
</gene>
<reference evidence="5 6" key="1">
    <citation type="submission" date="2020-12" db="EMBL/GenBank/DDBJ databases">
        <title>Concerted genomic and epigenomic changes stabilize Arabidopsis allopolyploids.</title>
        <authorList>
            <person name="Chen Z."/>
        </authorList>
    </citation>
    <scope>NUCLEOTIDE SEQUENCE [LARGE SCALE GENOMIC DNA]</scope>
    <source>
        <strain evidence="5">As9502</strain>
        <tissue evidence="5">Leaf</tissue>
    </source>
</reference>
<evidence type="ECO:0000313" key="6">
    <source>
        <dbReference type="Proteomes" id="UP000694251"/>
    </source>
</evidence>
<dbReference type="InterPro" id="IPR025558">
    <property type="entry name" value="DUF4283"/>
</dbReference>
<keyword evidence="6" id="KW-1185">Reference proteome</keyword>
<organism evidence="5 6">
    <name type="scientific">Arabidopsis suecica</name>
    <name type="common">Swedish thale-cress</name>
    <name type="synonym">Cardaminopsis suecica</name>
    <dbReference type="NCBI Taxonomy" id="45249"/>
    <lineage>
        <taxon>Eukaryota</taxon>
        <taxon>Viridiplantae</taxon>
        <taxon>Streptophyta</taxon>
        <taxon>Embryophyta</taxon>
        <taxon>Tracheophyta</taxon>
        <taxon>Spermatophyta</taxon>
        <taxon>Magnoliopsida</taxon>
        <taxon>eudicotyledons</taxon>
        <taxon>Gunneridae</taxon>
        <taxon>Pentapetalae</taxon>
        <taxon>rosids</taxon>
        <taxon>malvids</taxon>
        <taxon>Brassicales</taxon>
        <taxon>Brassicaceae</taxon>
        <taxon>Camelineae</taxon>
        <taxon>Arabidopsis</taxon>
    </lineage>
</organism>
<dbReference type="InterPro" id="IPR001878">
    <property type="entry name" value="Znf_CCHC"/>
</dbReference>
<dbReference type="CDD" id="cd01650">
    <property type="entry name" value="RT_nLTR_like"/>
    <property type="match status" value="1"/>
</dbReference>